<accession>A0A8H7IR78</accession>
<sequence length="435" mass="48469">MAHFTDLNEDVLRLILGHIHFCQRTFYALTLTCKSISELATEFLYYKIDVSCRHPGFTNRFEILLGTLTQPDQRRRGQLLSYIRELSIPHCVDHDGRREPATTRLLNSIEQTHAPGLSTSNFPRLRSAHVIDDVAIEDVARLLYSTPIETVHIGNSYDRNLRTLRNLRNRRHLHKAPPPTVSLSNLPRRQDPLASLSIHTHYPPATLRGLLLISGGVKQLVLREPGAMTASPFDPRVGAHLGIMSGRYSPAQFGDALAPLRTTLQSLDLTTPETLKWPGGHDGSRLDLRAFGRLRRVRADSKCFFPSSSRNNKEDICPLLPASIEALELCFDFMDSAVTVVGTGGAPEEADDDYQWIVDLVRGAPAWVPRLRSLKVKEEGVVSRVVCGVYVDAFRAWDPPPHVKAILAKGRVAVQVTVKVLNKDGVEARGRILGL</sequence>
<dbReference type="AlphaFoldDB" id="A0A8H7IR78"/>
<gene>
    <name evidence="1" type="ORF">BFW01_g422</name>
</gene>
<name>A0A8H7IR78_9PEZI</name>
<comment type="caution">
    <text evidence="1">The sequence shown here is derived from an EMBL/GenBank/DDBJ whole genome shotgun (WGS) entry which is preliminary data.</text>
</comment>
<dbReference type="Proteomes" id="UP000627934">
    <property type="component" value="Unassembled WGS sequence"/>
</dbReference>
<dbReference type="EMBL" id="MDYX01000037">
    <property type="protein sequence ID" value="KAF9630241.1"/>
    <property type="molecule type" value="Genomic_DNA"/>
</dbReference>
<evidence type="ECO:0000313" key="1">
    <source>
        <dbReference type="EMBL" id="KAF9630241.1"/>
    </source>
</evidence>
<protein>
    <submittedName>
        <fullName evidence="1">RNI-like protein</fullName>
    </submittedName>
</protein>
<organism evidence="1 2">
    <name type="scientific">Lasiodiplodia theobromae</name>
    <dbReference type="NCBI Taxonomy" id="45133"/>
    <lineage>
        <taxon>Eukaryota</taxon>
        <taxon>Fungi</taxon>
        <taxon>Dikarya</taxon>
        <taxon>Ascomycota</taxon>
        <taxon>Pezizomycotina</taxon>
        <taxon>Dothideomycetes</taxon>
        <taxon>Dothideomycetes incertae sedis</taxon>
        <taxon>Botryosphaeriales</taxon>
        <taxon>Botryosphaeriaceae</taxon>
        <taxon>Lasiodiplodia</taxon>
    </lineage>
</organism>
<reference evidence="1" key="2">
    <citation type="journal article" date="2018" name="DNA Res.">
        <title>Comparative genome and transcriptome analyses reveal adaptations to opportunistic infections in woody plant degrading pathogens of Botryosphaeriaceae.</title>
        <authorList>
            <person name="Yan J.Y."/>
            <person name="Zhao W.S."/>
            <person name="Chen Z."/>
            <person name="Xing Q.K."/>
            <person name="Zhang W."/>
            <person name="Chethana K.W.T."/>
            <person name="Xue M.F."/>
            <person name="Xu J.P."/>
            <person name="Phillips A.J.L."/>
            <person name="Wang Y."/>
            <person name="Liu J.H."/>
            <person name="Liu M."/>
            <person name="Zhou Y."/>
            <person name="Jayawardena R.S."/>
            <person name="Manawasinghe I.S."/>
            <person name="Huang J.B."/>
            <person name="Qiao G.H."/>
            <person name="Fu C.Y."/>
            <person name="Guo F.F."/>
            <person name="Dissanayake A.J."/>
            <person name="Peng Y.L."/>
            <person name="Hyde K.D."/>
            <person name="Li X.H."/>
        </authorList>
    </citation>
    <scope>NUCLEOTIDE SEQUENCE</scope>
    <source>
        <strain evidence="1">CSS-01s</strain>
    </source>
</reference>
<evidence type="ECO:0000313" key="2">
    <source>
        <dbReference type="Proteomes" id="UP000627934"/>
    </source>
</evidence>
<proteinExistence type="predicted"/>
<reference evidence="1" key="1">
    <citation type="submission" date="2016-08" db="EMBL/GenBank/DDBJ databases">
        <authorList>
            <person name="Yan J."/>
        </authorList>
    </citation>
    <scope>NUCLEOTIDE SEQUENCE</scope>
    <source>
        <strain evidence="1">CSS-01s</strain>
    </source>
</reference>